<dbReference type="Proteomes" id="UP000825729">
    <property type="component" value="Unassembled WGS sequence"/>
</dbReference>
<evidence type="ECO:0000313" key="1">
    <source>
        <dbReference type="EMBL" id="KAG9438879.1"/>
    </source>
</evidence>
<dbReference type="EMBL" id="JAINDJ010000009">
    <property type="protein sequence ID" value="KAG9438879.1"/>
    <property type="molecule type" value="Genomic_DNA"/>
</dbReference>
<reference evidence="1 2" key="1">
    <citation type="submission" date="2021-07" db="EMBL/GenBank/DDBJ databases">
        <title>The Aristolochia fimbriata genome: insights into angiosperm evolution, floral development and chemical biosynthesis.</title>
        <authorList>
            <person name="Jiao Y."/>
        </authorList>
    </citation>
    <scope>NUCLEOTIDE SEQUENCE [LARGE SCALE GENOMIC DNA]</scope>
    <source>
        <strain evidence="1">IBCAS-2021</strain>
        <tissue evidence="1">Leaf</tissue>
    </source>
</reference>
<gene>
    <name evidence="1" type="ORF">H6P81_021177</name>
</gene>
<evidence type="ECO:0000313" key="2">
    <source>
        <dbReference type="Proteomes" id="UP000825729"/>
    </source>
</evidence>
<organism evidence="1 2">
    <name type="scientific">Aristolochia fimbriata</name>
    <name type="common">White veined hardy Dutchman's pipe vine</name>
    <dbReference type="NCBI Taxonomy" id="158543"/>
    <lineage>
        <taxon>Eukaryota</taxon>
        <taxon>Viridiplantae</taxon>
        <taxon>Streptophyta</taxon>
        <taxon>Embryophyta</taxon>
        <taxon>Tracheophyta</taxon>
        <taxon>Spermatophyta</taxon>
        <taxon>Magnoliopsida</taxon>
        <taxon>Magnoliidae</taxon>
        <taxon>Piperales</taxon>
        <taxon>Aristolochiaceae</taxon>
        <taxon>Aristolochia</taxon>
    </lineage>
</organism>
<comment type="caution">
    <text evidence="1">The sequence shown here is derived from an EMBL/GenBank/DDBJ whole genome shotgun (WGS) entry which is preliminary data.</text>
</comment>
<name>A0AAV7DS85_ARIFI</name>
<accession>A0AAV7DS85</accession>
<proteinExistence type="predicted"/>
<sequence>MSPAAVPCATPPFKTESSNFLNSVKLYIVDAYAFHLPEVPDFIMEEADASDSSDLMDGKHYSSFHSKFKNTTDTIDWSVRLSYYFLYLHFQWVVWYEKLWEEYITASLIRDF</sequence>
<protein>
    <submittedName>
        <fullName evidence="1">Uncharacterized protein</fullName>
    </submittedName>
</protein>
<keyword evidence="2" id="KW-1185">Reference proteome</keyword>
<dbReference type="AlphaFoldDB" id="A0AAV7DS85"/>